<sequence length="121" mass="13606">MGGKWTVPYGLYRAHLHYSAPRGIQTGVTAKDLDLLLRTLINMFDHDRSATRGEMATRGLHVFSHPDTFGAAPAHTLADRIRTQKISTGEPRSFHDHKIDVDDDHLHPHPHPRMTARGQCP</sequence>
<evidence type="ECO:0000256" key="1">
    <source>
        <dbReference type="SAM" id="MobiDB-lite"/>
    </source>
</evidence>
<dbReference type="Proteomes" id="UP000179769">
    <property type="component" value="Unassembled WGS sequence"/>
</dbReference>
<dbReference type="Pfam" id="PF05107">
    <property type="entry name" value="Cas_Cas7"/>
    <property type="match status" value="1"/>
</dbReference>
<comment type="caution">
    <text evidence="2">The sequence shown here is derived from an EMBL/GenBank/DDBJ whole genome shotgun (WGS) entry which is preliminary data.</text>
</comment>
<dbReference type="EMBL" id="MAXA01000061">
    <property type="protein sequence ID" value="OHV40848.1"/>
    <property type="molecule type" value="Genomic_DNA"/>
</dbReference>
<reference evidence="2" key="2">
    <citation type="journal article" date="2017" name="Stand. Genomic Sci.">
        <title>Permanent draft genome sequence of Frankia sp. NRRL B-16219 reveals the presence of canonical nod genes, which are highly homologous to those detected in Candidatus Frankia Dg1 genome.</title>
        <authorList>
            <person name="Ktari A."/>
            <person name="Nouioui I."/>
            <person name="Furnholm T."/>
            <person name="Swanson E."/>
            <person name="Ghodhbane-Gtari F."/>
            <person name="Tisa L.S."/>
            <person name="Gtari M."/>
        </authorList>
    </citation>
    <scope>NUCLEOTIDE SEQUENCE</scope>
    <source>
        <strain evidence="2">NRRL B-16219</strain>
    </source>
</reference>
<dbReference type="EMBL" id="MAXA01000041">
    <property type="protein sequence ID" value="OHV42771.1"/>
    <property type="molecule type" value="Genomic_DNA"/>
</dbReference>
<feature type="region of interest" description="Disordered" evidence="1">
    <location>
        <begin position="85"/>
        <end position="121"/>
    </location>
</feature>
<protein>
    <submittedName>
        <fullName evidence="2">Uncharacterized protein</fullName>
    </submittedName>
</protein>
<accession>A0A1S1R1L8</accession>
<evidence type="ECO:0000313" key="4">
    <source>
        <dbReference type="Proteomes" id="UP000179769"/>
    </source>
</evidence>
<organism evidence="2 4">
    <name type="scientific">Parafrankia soli</name>
    <dbReference type="NCBI Taxonomy" id="2599596"/>
    <lineage>
        <taxon>Bacteria</taxon>
        <taxon>Bacillati</taxon>
        <taxon>Actinomycetota</taxon>
        <taxon>Actinomycetes</taxon>
        <taxon>Frankiales</taxon>
        <taxon>Frankiaceae</taxon>
        <taxon>Parafrankia</taxon>
    </lineage>
</organism>
<keyword evidence="4" id="KW-1185">Reference proteome</keyword>
<dbReference type="InterPro" id="IPR006482">
    <property type="entry name" value="Cas7_Csh2/Csh2"/>
</dbReference>
<proteinExistence type="predicted"/>
<dbReference type="AlphaFoldDB" id="A0A1S1R1L8"/>
<evidence type="ECO:0000313" key="2">
    <source>
        <dbReference type="EMBL" id="OHV40848.1"/>
    </source>
</evidence>
<evidence type="ECO:0000313" key="3">
    <source>
        <dbReference type="EMBL" id="OHV42771.1"/>
    </source>
</evidence>
<name>A0A1S1R1L8_9ACTN</name>
<dbReference type="GO" id="GO:0043571">
    <property type="term" value="P:maintenance of CRISPR repeat elements"/>
    <property type="evidence" value="ECO:0007669"/>
    <property type="project" value="InterPro"/>
</dbReference>
<feature type="compositionally biased region" description="Basic and acidic residues" evidence="1">
    <location>
        <begin position="92"/>
        <end position="107"/>
    </location>
</feature>
<reference evidence="4" key="1">
    <citation type="submission" date="2016-07" db="EMBL/GenBank/DDBJ databases">
        <title>Frankia sp. NRRL B-16219 Genome sequencing.</title>
        <authorList>
            <person name="Ghodhbane-Gtari F."/>
            <person name="Swanson E."/>
            <person name="Gueddou A."/>
            <person name="Louati M."/>
            <person name="Nouioui I."/>
            <person name="Hezbri K."/>
            <person name="Abebe-Akele F."/>
            <person name="Simpson S."/>
            <person name="Morris K."/>
            <person name="Thomas K."/>
            <person name="Gtari M."/>
            <person name="Tisa L.S."/>
        </authorList>
    </citation>
    <scope>NUCLEOTIDE SEQUENCE [LARGE SCALE GENOMIC DNA]</scope>
    <source>
        <strain evidence="4">NRRL B-16219</strain>
    </source>
</reference>
<gene>
    <name evidence="3" type="ORF">BBK14_31750</name>
    <name evidence="2" type="ORF">BBK14_32355</name>
</gene>